<evidence type="ECO:0000313" key="2">
    <source>
        <dbReference type="EMBL" id="RAL24162.1"/>
    </source>
</evidence>
<keyword evidence="1" id="KW-0472">Membrane</keyword>
<feature type="transmembrane region" description="Helical" evidence="1">
    <location>
        <begin position="127"/>
        <end position="147"/>
    </location>
</feature>
<keyword evidence="1" id="KW-0812">Transmembrane</keyword>
<evidence type="ECO:0000313" key="3">
    <source>
        <dbReference type="Proteomes" id="UP000251213"/>
    </source>
</evidence>
<dbReference type="EMBL" id="QJKK01000005">
    <property type="protein sequence ID" value="RAL24162.1"/>
    <property type="molecule type" value="Genomic_DNA"/>
</dbReference>
<dbReference type="AlphaFoldDB" id="A0A364K477"/>
<dbReference type="RefSeq" id="WP_113659155.1">
    <property type="nucleotide sequence ID" value="NZ_KZ845667.1"/>
</dbReference>
<organism evidence="2 3">
    <name type="scientific">Thermoflavimicrobium daqui</name>
    <dbReference type="NCBI Taxonomy" id="2137476"/>
    <lineage>
        <taxon>Bacteria</taxon>
        <taxon>Bacillati</taxon>
        <taxon>Bacillota</taxon>
        <taxon>Bacilli</taxon>
        <taxon>Bacillales</taxon>
        <taxon>Thermoactinomycetaceae</taxon>
        <taxon>Thermoflavimicrobium</taxon>
    </lineage>
</organism>
<feature type="transmembrane region" description="Helical" evidence="1">
    <location>
        <begin position="37"/>
        <end position="57"/>
    </location>
</feature>
<keyword evidence="1" id="KW-1133">Transmembrane helix</keyword>
<dbReference type="Proteomes" id="UP000251213">
    <property type="component" value="Unassembled WGS sequence"/>
</dbReference>
<evidence type="ECO:0000256" key="1">
    <source>
        <dbReference type="SAM" id="Phobius"/>
    </source>
</evidence>
<keyword evidence="3" id="KW-1185">Reference proteome</keyword>
<name>A0A364K477_9BACL</name>
<proteinExistence type="predicted"/>
<gene>
    <name evidence="2" type="ORF">DL897_10785</name>
</gene>
<sequence>MANNLEQSKNIGEEEYLLVEQYKDITASRQHYSSLRFALLPVFLAIQGAILNSAINIKADQAIQIPIYLFALAACLITYVFWTIEERINLYYQQLESIGAELEDLLGYQVKMIKKWSKTSFSNNTKLSIRIIHFSFPVVWLYIVIFLS</sequence>
<reference evidence="2 3" key="1">
    <citation type="submission" date="2018-06" db="EMBL/GenBank/DDBJ databases">
        <title>Thermoflavimicrobium daqus sp. nov., a thermophilic microbe isolated from Moutai-flavour Daqu.</title>
        <authorList>
            <person name="Wang X."/>
            <person name="Zhou H."/>
        </authorList>
    </citation>
    <scope>NUCLEOTIDE SEQUENCE [LARGE SCALE GENOMIC DNA]</scope>
    <source>
        <strain evidence="2 3">FBKL4.011</strain>
    </source>
</reference>
<dbReference type="OrthoDB" id="2989074at2"/>
<comment type="caution">
    <text evidence="2">The sequence shown here is derived from an EMBL/GenBank/DDBJ whole genome shotgun (WGS) entry which is preliminary data.</text>
</comment>
<protein>
    <submittedName>
        <fullName evidence="2">Uncharacterized protein</fullName>
    </submittedName>
</protein>
<accession>A0A364K477</accession>
<reference evidence="2 3" key="2">
    <citation type="submission" date="2018-06" db="EMBL/GenBank/DDBJ databases">
        <authorList>
            <person name="Zhirakovskaya E."/>
        </authorList>
    </citation>
    <scope>NUCLEOTIDE SEQUENCE [LARGE SCALE GENOMIC DNA]</scope>
    <source>
        <strain evidence="2 3">FBKL4.011</strain>
    </source>
</reference>
<feature type="transmembrane region" description="Helical" evidence="1">
    <location>
        <begin position="63"/>
        <end position="82"/>
    </location>
</feature>